<feature type="region of interest" description="Disordered" evidence="1">
    <location>
        <begin position="1"/>
        <end position="46"/>
    </location>
</feature>
<dbReference type="RefSeq" id="WP_390271658.1">
    <property type="nucleotide sequence ID" value="NZ_JBHRSA010000037.1"/>
</dbReference>
<evidence type="ECO:0000313" key="3">
    <source>
        <dbReference type="EMBL" id="MFC3040425.1"/>
    </source>
</evidence>
<name>A0ABV7CW16_9BACI</name>
<keyword evidence="4" id="KW-1185">Reference proteome</keyword>
<keyword evidence="2" id="KW-0472">Membrane</keyword>
<protein>
    <submittedName>
        <fullName evidence="3">DNA-directed RNA polymerase subunit beta</fullName>
    </submittedName>
</protein>
<evidence type="ECO:0000256" key="2">
    <source>
        <dbReference type="SAM" id="Phobius"/>
    </source>
</evidence>
<dbReference type="Proteomes" id="UP001595279">
    <property type="component" value="Unassembled WGS sequence"/>
</dbReference>
<reference evidence="4" key="1">
    <citation type="journal article" date="2019" name="Int. J. Syst. Evol. Microbiol.">
        <title>The Global Catalogue of Microorganisms (GCM) 10K type strain sequencing project: providing services to taxonomists for standard genome sequencing and annotation.</title>
        <authorList>
            <consortium name="The Broad Institute Genomics Platform"/>
            <consortium name="The Broad Institute Genome Sequencing Center for Infectious Disease"/>
            <person name="Wu L."/>
            <person name="Ma J."/>
        </authorList>
    </citation>
    <scope>NUCLEOTIDE SEQUENCE [LARGE SCALE GENOMIC DNA]</scope>
    <source>
        <strain evidence="4">KCTC 13128</strain>
    </source>
</reference>
<evidence type="ECO:0000313" key="4">
    <source>
        <dbReference type="Proteomes" id="UP001595279"/>
    </source>
</evidence>
<sequence length="113" mass="12929">MPNNQSEQQSRKSYKQSKKKQPEKKATDAKSRKEIKQQKKAEKLASQPRRRVFPIWLRIIVVILLAAIALIAGLMIGYSVLGDGNPLEILRAETWEHIYDIVFQGNKPNEEAS</sequence>
<dbReference type="GO" id="GO:0000428">
    <property type="term" value="C:DNA-directed RNA polymerase complex"/>
    <property type="evidence" value="ECO:0007669"/>
    <property type="project" value="UniProtKB-KW"/>
</dbReference>
<accession>A0ABV7CW16</accession>
<keyword evidence="2" id="KW-1133">Transmembrane helix</keyword>
<organism evidence="3 4">
    <name type="scientific">Virgibacillus xinjiangensis</name>
    <dbReference type="NCBI Taxonomy" id="393090"/>
    <lineage>
        <taxon>Bacteria</taxon>
        <taxon>Bacillati</taxon>
        <taxon>Bacillota</taxon>
        <taxon>Bacilli</taxon>
        <taxon>Bacillales</taxon>
        <taxon>Bacillaceae</taxon>
        <taxon>Virgibacillus</taxon>
    </lineage>
</organism>
<comment type="caution">
    <text evidence="3">The sequence shown here is derived from an EMBL/GenBank/DDBJ whole genome shotgun (WGS) entry which is preliminary data.</text>
</comment>
<proteinExistence type="predicted"/>
<dbReference type="Pfam" id="PF11772">
    <property type="entry name" value="EpuA"/>
    <property type="match status" value="1"/>
</dbReference>
<feature type="transmembrane region" description="Helical" evidence="2">
    <location>
        <begin position="55"/>
        <end position="81"/>
    </location>
</feature>
<feature type="compositionally biased region" description="Basic and acidic residues" evidence="1">
    <location>
        <begin position="23"/>
        <end position="43"/>
    </location>
</feature>
<keyword evidence="3" id="KW-0240">DNA-directed RNA polymerase</keyword>
<keyword evidence="2" id="KW-0812">Transmembrane</keyword>
<feature type="compositionally biased region" description="Basic residues" evidence="1">
    <location>
        <begin position="12"/>
        <end position="22"/>
    </location>
</feature>
<evidence type="ECO:0000256" key="1">
    <source>
        <dbReference type="SAM" id="MobiDB-lite"/>
    </source>
</evidence>
<keyword evidence="3" id="KW-0804">Transcription</keyword>
<dbReference type="InterPro" id="IPR024596">
    <property type="entry name" value="RNApol_su_b/EpuA"/>
</dbReference>
<gene>
    <name evidence="3" type="ORF">ACFOGI_09155</name>
</gene>
<dbReference type="EMBL" id="JBHRSA010000037">
    <property type="protein sequence ID" value="MFC3040425.1"/>
    <property type="molecule type" value="Genomic_DNA"/>
</dbReference>